<dbReference type="PaxDb" id="3708-A0A078G895"/>
<organism evidence="1 2">
    <name type="scientific">Brassica napus</name>
    <name type="common">Rape</name>
    <dbReference type="NCBI Taxonomy" id="3708"/>
    <lineage>
        <taxon>Eukaryota</taxon>
        <taxon>Viridiplantae</taxon>
        <taxon>Streptophyta</taxon>
        <taxon>Embryophyta</taxon>
        <taxon>Tracheophyta</taxon>
        <taxon>Spermatophyta</taxon>
        <taxon>Magnoliopsida</taxon>
        <taxon>eudicotyledons</taxon>
        <taxon>Gunneridae</taxon>
        <taxon>Pentapetalae</taxon>
        <taxon>rosids</taxon>
        <taxon>malvids</taxon>
        <taxon>Brassicales</taxon>
        <taxon>Brassicaceae</taxon>
        <taxon>Brassiceae</taxon>
        <taxon>Brassica</taxon>
    </lineage>
</organism>
<proteinExistence type="predicted"/>
<keyword evidence="2" id="KW-1185">Reference proteome</keyword>
<dbReference type="EMBL" id="LK032113">
    <property type="protein sequence ID" value="CDY20873.1"/>
    <property type="molecule type" value="Genomic_DNA"/>
</dbReference>
<name>A0A078G895_BRANA</name>
<dbReference type="AlphaFoldDB" id="A0A078G895"/>
<evidence type="ECO:0000313" key="1">
    <source>
        <dbReference type="EMBL" id="CDY20873.1"/>
    </source>
</evidence>
<sequence length="56" mass="6610">MASSLGLRKYPYCLYEVGKTPIQNRSMNRQMVEETAEEDVWSEMRESTIRVILKLK</sequence>
<dbReference type="Proteomes" id="UP000028999">
    <property type="component" value="Unassembled WGS sequence"/>
</dbReference>
<dbReference type="Gramene" id="CDY20873">
    <property type="protein sequence ID" value="CDY20873"/>
    <property type="gene ID" value="GSBRNA2T00013195001"/>
</dbReference>
<accession>A0A078G895</accession>
<evidence type="ECO:0000313" key="2">
    <source>
        <dbReference type="Proteomes" id="UP000028999"/>
    </source>
</evidence>
<gene>
    <name evidence="1" type="primary">BnaC05g26190D</name>
    <name evidence="1" type="ORF">GSBRNA2T00013195001</name>
</gene>
<reference evidence="1 2" key="1">
    <citation type="journal article" date="2014" name="Science">
        <title>Plant genetics. Early allopolyploid evolution in the post-Neolithic Brassica napus oilseed genome.</title>
        <authorList>
            <person name="Chalhoub B."/>
            <person name="Denoeud F."/>
            <person name="Liu S."/>
            <person name="Parkin I.A."/>
            <person name="Tang H."/>
            <person name="Wang X."/>
            <person name="Chiquet J."/>
            <person name="Belcram H."/>
            <person name="Tong C."/>
            <person name="Samans B."/>
            <person name="Correa M."/>
            <person name="Da Silva C."/>
            <person name="Just J."/>
            <person name="Falentin C."/>
            <person name="Koh C.S."/>
            <person name="Le Clainche I."/>
            <person name="Bernard M."/>
            <person name="Bento P."/>
            <person name="Noel B."/>
            <person name="Labadie K."/>
            <person name="Alberti A."/>
            <person name="Charles M."/>
            <person name="Arnaud D."/>
            <person name="Guo H."/>
            <person name="Daviaud C."/>
            <person name="Alamery S."/>
            <person name="Jabbari K."/>
            <person name="Zhao M."/>
            <person name="Edger P.P."/>
            <person name="Chelaifa H."/>
            <person name="Tack D."/>
            <person name="Lassalle G."/>
            <person name="Mestiri I."/>
            <person name="Schnel N."/>
            <person name="Le Paslier M.C."/>
            <person name="Fan G."/>
            <person name="Renault V."/>
            <person name="Bayer P.E."/>
            <person name="Golicz A.A."/>
            <person name="Manoli S."/>
            <person name="Lee T.H."/>
            <person name="Thi V.H."/>
            <person name="Chalabi S."/>
            <person name="Hu Q."/>
            <person name="Fan C."/>
            <person name="Tollenaere R."/>
            <person name="Lu Y."/>
            <person name="Battail C."/>
            <person name="Shen J."/>
            <person name="Sidebottom C.H."/>
            <person name="Wang X."/>
            <person name="Canaguier A."/>
            <person name="Chauveau A."/>
            <person name="Berard A."/>
            <person name="Deniot G."/>
            <person name="Guan M."/>
            <person name="Liu Z."/>
            <person name="Sun F."/>
            <person name="Lim Y.P."/>
            <person name="Lyons E."/>
            <person name="Town C.D."/>
            <person name="Bancroft I."/>
            <person name="Wang X."/>
            <person name="Meng J."/>
            <person name="Ma J."/>
            <person name="Pires J.C."/>
            <person name="King G.J."/>
            <person name="Brunel D."/>
            <person name="Delourme R."/>
            <person name="Renard M."/>
            <person name="Aury J.M."/>
            <person name="Adams K.L."/>
            <person name="Batley J."/>
            <person name="Snowdon R.J."/>
            <person name="Tost J."/>
            <person name="Edwards D."/>
            <person name="Zhou Y."/>
            <person name="Hua W."/>
            <person name="Sharpe A.G."/>
            <person name="Paterson A.H."/>
            <person name="Guan C."/>
            <person name="Wincker P."/>
        </authorList>
    </citation>
    <scope>NUCLEOTIDE SEQUENCE [LARGE SCALE GENOMIC DNA]</scope>
    <source>
        <strain evidence="2">cv. Darmor-bzh</strain>
    </source>
</reference>
<dbReference type="OMA" id="HCLYEVG"/>
<protein>
    <submittedName>
        <fullName evidence="1">BnaC05g26190D protein</fullName>
    </submittedName>
</protein>